<sequence>MASPRTDLEENLKCSICFGIFKDPVVLHCSHSFCKHCVELHWRVKVVKECPICRSVSNRSPLKNLSLKSVCESFVEEKRRRISTKYEGLLCVVHGLKHELFCTDDQKLVCMKCVSREHQDHNFCAIKKAAEDHKNKLQNPLKELENKLKTLDSKNFTFSITANKLQSQGQQTETQITKEFKMLNQFLINEEEARISALRDEQKRKKKMIMEKIAEVDRQKTVLSQLIQNTNDDLNRDESLFLHNFRETEERLKHTLPEPKLDSCVTIDEAKHIGNLRFEVCEKMKHIGPFIKDPVIQDPNTKTPVLTVSSYLTSITTSVPASELSGNMLLQNSGLKRIYRFGNQGSL</sequence>
<dbReference type="Gene3D" id="3.30.40.10">
    <property type="entry name" value="Zinc/RING finger domain, C3HC4 (zinc finger)"/>
    <property type="match status" value="1"/>
</dbReference>
<evidence type="ECO:0000313" key="10">
    <source>
        <dbReference type="Proteomes" id="UP001187315"/>
    </source>
</evidence>
<keyword evidence="10" id="KW-1185">Reference proteome</keyword>
<evidence type="ECO:0000256" key="2">
    <source>
        <dbReference type="ARBA" id="ARBA00022723"/>
    </source>
</evidence>
<proteinExistence type="inferred from homology"/>
<comment type="similarity">
    <text evidence="1">Belongs to the TRIM/RBCC family.</text>
</comment>
<feature type="domain" description="RING-type" evidence="7">
    <location>
        <begin position="14"/>
        <end position="54"/>
    </location>
</feature>
<dbReference type="Gene3D" id="3.30.160.60">
    <property type="entry name" value="Classic Zinc Finger"/>
    <property type="match status" value="1"/>
</dbReference>
<dbReference type="Pfam" id="PF00643">
    <property type="entry name" value="zf-B_box"/>
    <property type="match status" value="1"/>
</dbReference>
<reference evidence="9" key="1">
    <citation type="submission" date="2023-08" db="EMBL/GenBank/DDBJ databases">
        <title>Pelteobagrus vachellii genome.</title>
        <authorList>
            <person name="Liu H."/>
        </authorList>
    </citation>
    <scope>NUCLEOTIDE SEQUENCE</scope>
    <source>
        <strain evidence="9">PRFRI_2022a</strain>
        <tissue evidence="9">Muscle</tissue>
    </source>
</reference>
<keyword evidence="6" id="KW-0175">Coiled coil</keyword>
<dbReference type="InterPro" id="IPR018957">
    <property type="entry name" value="Znf_C3HC4_RING-type"/>
</dbReference>
<dbReference type="SMART" id="SM00184">
    <property type="entry name" value="RING"/>
    <property type="match status" value="1"/>
</dbReference>
<dbReference type="AlphaFoldDB" id="A0AA88LIH4"/>
<evidence type="ECO:0000256" key="1">
    <source>
        <dbReference type="ARBA" id="ARBA00008518"/>
    </source>
</evidence>
<accession>A0AA88LIH4</accession>
<dbReference type="SUPFAM" id="SSF57845">
    <property type="entry name" value="B-box zinc-binding domain"/>
    <property type="match status" value="1"/>
</dbReference>
<dbReference type="EMBL" id="JAVHJS010000024">
    <property type="protein sequence ID" value="KAK2818318.1"/>
    <property type="molecule type" value="Genomic_DNA"/>
</dbReference>
<evidence type="ECO:0000259" key="8">
    <source>
        <dbReference type="PROSITE" id="PS50119"/>
    </source>
</evidence>
<dbReference type="InterPro" id="IPR013083">
    <property type="entry name" value="Znf_RING/FYVE/PHD"/>
</dbReference>
<organism evidence="9 10">
    <name type="scientific">Tachysurus vachellii</name>
    <name type="common">Darkbarbel catfish</name>
    <name type="synonym">Pelteobagrus vachellii</name>
    <dbReference type="NCBI Taxonomy" id="175792"/>
    <lineage>
        <taxon>Eukaryota</taxon>
        <taxon>Metazoa</taxon>
        <taxon>Chordata</taxon>
        <taxon>Craniata</taxon>
        <taxon>Vertebrata</taxon>
        <taxon>Euteleostomi</taxon>
        <taxon>Actinopterygii</taxon>
        <taxon>Neopterygii</taxon>
        <taxon>Teleostei</taxon>
        <taxon>Ostariophysi</taxon>
        <taxon>Siluriformes</taxon>
        <taxon>Bagridae</taxon>
        <taxon>Tachysurus</taxon>
    </lineage>
</organism>
<protein>
    <submittedName>
        <fullName evidence="9">Uncharacterized protein</fullName>
    </submittedName>
</protein>
<feature type="domain" description="B box-type" evidence="8">
    <location>
        <begin position="86"/>
        <end position="126"/>
    </location>
</feature>
<keyword evidence="4" id="KW-0862">Zinc</keyword>
<gene>
    <name evidence="9" type="ORF">Q7C36_022251</name>
</gene>
<feature type="coiled-coil region" evidence="6">
    <location>
        <begin position="188"/>
        <end position="219"/>
    </location>
</feature>
<dbReference type="InterPro" id="IPR000315">
    <property type="entry name" value="Znf_B-box"/>
</dbReference>
<evidence type="ECO:0000256" key="4">
    <source>
        <dbReference type="ARBA" id="ARBA00022833"/>
    </source>
</evidence>
<evidence type="ECO:0000259" key="7">
    <source>
        <dbReference type="PROSITE" id="PS50089"/>
    </source>
</evidence>
<dbReference type="PANTHER" id="PTHR24103">
    <property type="entry name" value="E3 UBIQUITIN-PROTEIN LIGASE TRIM"/>
    <property type="match status" value="1"/>
</dbReference>
<keyword evidence="2" id="KW-0479">Metal-binding</keyword>
<dbReference type="SUPFAM" id="SSF57850">
    <property type="entry name" value="RING/U-box"/>
    <property type="match status" value="1"/>
</dbReference>
<dbReference type="Proteomes" id="UP001187315">
    <property type="component" value="Unassembled WGS sequence"/>
</dbReference>
<dbReference type="PROSITE" id="PS00518">
    <property type="entry name" value="ZF_RING_1"/>
    <property type="match status" value="1"/>
</dbReference>
<feature type="coiled-coil region" evidence="6">
    <location>
        <begin position="127"/>
        <end position="154"/>
    </location>
</feature>
<comment type="caution">
    <text evidence="9">The sequence shown here is derived from an EMBL/GenBank/DDBJ whole genome shotgun (WGS) entry which is preliminary data.</text>
</comment>
<name>A0AA88LIH4_TACVA</name>
<dbReference type="Pfam" id="PF00097">
    <property type="entry name" value="zf-C3HC4"/>
    <property type="match status" value="1"/>
</dbReference>
<keyword evidence="3 5" id="KW-0863">Zinc-finger</keyword>
<dbReference type="GO" id="GO:0008270">
    <property type="term" value="F:zinc ion binding"/>
    <property type="evidence" value="ECO:0007669"/>
    <property type="project" value="UniProtKB-KW"/>
</dbReference>
<evidence type="ECO:0000256" key="6">
    <source>
        <dbReference type="SAM" id="Coils"/>
    </source>
</evidence>
<dbReference type="InterPro" id="IPR001841">
    <property type="entry name" value="Znf_RING"/>
</dbReference>
<evidence type="ECO:0000256" key="3">
    <source>
        <dbReference type="ARBA" id="ARBA00022771"/>
    </source>
</evidence>
<dbReference type="InterPro" id="IPR050143">
    <property type="entry name" value="TRIM/RBCC"/>
</dbReference>
<dbReference type="InterPro" id="IPR017907">
    <property type="entry name" value="Znf_RING_CS"/>
</dbReference>
<dbReference type="PROSITE" id="PS50089">
    <property type="entry name" value="ZF_RING_2"/>
    <property type="match status" value="1"/>
</dbReference>
<evidence type="ECO:0000313" key="9">
    <source>
        <dbReference type="EMBL" id="KAK2818318.1"/>
    </source>
</evidence>
<evidence type="ECO:0000256" key="5">
    <source>
        <dbReference type="PROSITE-ProRule" id="PRU00024"/>
    </source>
</evidence>
<dbReference type="PROSITE" id="PS50119">
    <property type="entry name" value="ZF_BBOX"/>
    <property type="match status" value="1"/>
</dbReference>